<evidence type="ECO:0000256" key="5">
    <source>
        <dbReference type="ARBA" id="ARBA00023274"/>
    </source>
</evidence>
<dbReference type="SMART" id="SM00363">
    <property type="entry name" value="S4"/>
    <property type="match status" value="1"/>
</dbReference>
<dbReference type="HAMAP" id="MF_01306_B">
    <property type="entry name" value="Ribosomal_uS4_B"/>
    <property type="match status" value="1"/>
</dbReference>
<protein>
    <recommendedName>
        <fullName evidence="6 7">Small ribosomal subunit protein uS4</fullName>
    </recommendedName>
</protein>
<evidence type="ECO:0000256" key="1">
    <source>
        <dbReference type="ARBA" id="ARBA00007465"/>
    </source>
</evidence>
<evidence type="ECO:0000256" key="7">
    <source>
        <dbReference type="HAMAP-Rule" id="MF_01306"/>
    </source>
</evidence>
<evidence type="ECO:0000313" key="11">
    <source>
        <dbReference type="EMBL" id="OHA58625.1"/>
    </source>
</evidence>
<evidence type="ECO:0000256" key="6">
    <source>
        <dbReference type="ARBA" id="ARBA00035254"/>
    </source>
</evidence>
<dbReference type="GO" id="GO:0015935">
    <property type="term" value="C:small ribosomal subunit"/>
    <property type="evidence" value="ECO:0007669"/>
    <property type="project" value="InterPro"/>
</dbReference>
<comment type="similarity">
    <text evidence="1 7 8">Belongs to the universal ribosomal protein uS4 family.</text>
</comment>
<dbReference type="SUPFAM" id="SSF55174">
    <property type="entry name" value="Alpha-L RNA-binding motif"/>
    <property type="match status" value="1"/>
</dbReference>
<dbReference type="Pfam" id="PF01479">
    <property type="entry name" value="S4"/>
    <property type="match status" value="1"/>
</dbReference>
<feature type="domain" description="RNA-binding S4" evidence="9">
    <location>
        <begin position="95"/>
        <end position="158"/>
    </location>
</feature>
<dbReference type="PANTHER" id="PTHR11831:SF4">
    <property type="entry name" value="SMALL RIBOSOMAL SUBUNIT PROTEIN US4M"/>
    <property type="match status" value="1"/>
</dbReference>
<evidence type="ECO:0000256" key="2">
    <source>
        <dbReference type="ARBA" id="ARBA00022730"/>
    </source>
</evidence>
<dbReference type="AlphaFoldDB" id="A0A1G2QDG5"/>
<dbReference type="PROSITE" id="PS50889">
    <property type="entry name" value="S4"/>
    <property type="match status" value="1"/>
</dbReference>
<evidence type="ECO:0000256" key="4">
    <source>
        <dbReference type="ARBA" id="ARBA00022980"/>
    </source>
</evidence>
<keyword evidence="2 7" id="KW-0699">rRNA-binding</keyword>
<dbReference type="InterPro" id="IPR022801">
    <property type="entry name" value="Ribosomal_uS4"/>
</dbReference>
<dbReference type="Pfam" id="PF00163">
    <property type="entry name" value="Ribosomal_S4"/>
    <property type="match status" value="1"/>
</dbReference>
<dbReference type="GO" id="GO:0042274">
    <property type="term" value="P:ribosomal small subunit biogenesis"/>
    <property type="evidence" value="ECO:0007669"/>
    <property type="project" value="TreeGrafter"/>
</dbReference>
<dbReference type="FunFam" id="3.10.290.10:FF:000001">
    <property type="entry name" value="30S ribosomal protein S4"/>
    <property type="match status" value="1"/>
</dbReference>
<dbReference type="Gene3D" id="3.10.290.10">
    <property type="entry name" value="RNA-binding S4 domain"/>
    <property type="match status" value="1"/>
</dbReference>
<keyword evidence="3 7" id="KW-0694">RNA-binding</keyword>
<feature type="domain" description="Small ribosomal subunit protein uS4 N-terminal" evidence="10">
    <location>
        <begin position="3"/>
        <end position="94"/>
    </location>
</feature>
<dbReference type="InterPro" id="IPR002942">
    <property type="entry name" value="S4_RNA-bd"/>
</dbReference>
<evidence type="ECO:0000259" key="9">
    <source>
        <dbReference type="SMART" id="SM00363"/>
    </source>
</evidence>
<dbReference type="InterPro" id="IPR018079">
    <property type="entry name" value="Ribosomal_uS4_CS"/>
</dbReference>
<dbReference type="NCBIfam" id="NF003717">
    <property type="entry name" value="PRK05327.1"/>
    <property type="match status" value="1"/>
</dbReference>
<dbReference type="InterPro" id="IPR036986">
    <property type="entry name" value="S4_RNA-bd_sf"/>
</dbReference>
<comment type="caution">
    <text evidence="11">The sequence shown here is derived from an EMBL/GenBank/DDBJ whole genome shotgun (WGS) entry which is preliminary data.</text>
</comment>
<comment type="function">
    <text evidence="7">One of the primary rRNA binding proteins, it binds directly to 16S rRNA where it nucleates assembly of the body of the 30S subunit.</text>
</comment>
<proteinExistence type="inferred from homology"/>
<reference evidence="11 12" key="1">
    <citation type="journal article" date="2016" name="Nat. Commun.">
        <title>Thousands of microbial genomes shed light on interconnected biogeochemical processes in an aquifer system.</title>
        <authorList>
            <person name="Anantharaman K."/>
            <person name="Brown C.T."/>
            <person name="Hug L.A."/>
            <person name="Sharon I."/>
            <person name="Castelle C.J."/>
            <person name="Probst A.J."/>
            <person name="Thomas B.C."/>
            <person name="Singh A."/>
            <person name="Wilkins M.J."/>
            <person name="Karaoz U."/>
            <person name="Brodie E.L."/>
            <person name="Williams K.H."/>
            <person name="Hubbard S.S."/>
            <person name="Banfield J.F."/>
        </authorList>
    </citation>
    <scope>NUCLEOTIDE SEQUENCE [LARGE SCALE GENOMIC DNA]</scope>
</reference>
<organism evidence="11 12">
    <name type="scientific">Candidatus Vogelbacteria bacterium RIFOXYD1_FULL_44_32</name>
    <dbReference type="NCBI Taxonomy" id="1802438"/>
    <lineage>
        <taxon>Bacteria</taxon>
        <taxon>Candidatus Vogeliibacteriota</taxon>
    </lineage>
</organism>
<gene>
    <name evidence="7" type="primary">rpsD</name>
    <name evidence="11" type="ORF">A2571_02555</name>
</gene>
<evidence type="ECO:0000313" key="12">
    <source>
        <dbReference type="Proteomes" id="UP000177043"/>
    </source>
</evidence>
<comment type="function">
    <text evidence="7">With S5 and S12 plays an important role in translational accuracy.</text>
</comment>
<name>A0A1G2QDG5_9BACT</name>
<dbReference type="InterPro" id="IPR001912">
    <property type="entry name" value="Ribosomal_uS4_N"/>
</dbReference>
<dbReference type="NCBIfam" id="TIGR01017">
    <property type="entry name" value="rpsD_bact"/>
    <property type="match status" value="1"/>
</dbReference>
<evidence type="ECO:0000256" key="3">
    <source>
        <dbReference type="ARBA" id="ARBA00022884"/>
    </source>
</evidence>
<dbReference type="PANTHER" id="PTHR11831">
    <property type="entry name" value="30S 40S RIBOSOMAL PROTEIN"/>
    <property type="match status" value="1"/>
</dbReference>
<sequence>MGLRIGPKYKIARRLEEKIFSKTQTTKFAISGSEKSGKQGGRKKTVSEYGRQLLEKQKAKYTYGVNERQFSNYVKEVRGLKNINTSSEMFRLLESRLDNIVFRLGLANSRLLSRQMVSHGHILVNGRRVTVPSARVRIGDKISVRVQSQQKGMFASLAERLKTYTTPNWLIFDDKSMAGEVKGSPEYGGNESNLNFASILEFYSRV</sequence>
<dbReference type="STRING" id="1802438.A2571_02555"/>
<comment type="subunit">
    <text evidence="7">Part of the 30S ribosomal subunit. Contacts protein S5. The interaction surface between S4 and S5 is involved in control of translational fidelity.</text>
</comment>
<keyword evidence="5 7" id="KW-0687">Ribonucleoprotein</keyword>
<dbReference type="PROSITE" id="PS00632">
    <property type="entry name" value="RIBOSOMAL_S4"/>
    <property type="match status" value="1"/>
</dbReference>
<dbReference type="CDD" id="cd00165">
    <property type="entry name" value="S4"/>
    <property type="match status" value="1"/>
</dbReference>
<dbReference type="InterPro" id="IPR005709">
    <property type="entry name" value="Ribosomal_uS4_bac-type"/>
</dbReference>
<dbReference type="GO" id="GO:0003735">
    <property type="term" value="F:structural constituent of ribosome"/>
    <property type="evidence" value="ECO:0007669"/>
    <property type="project" value="InterPro"/>
</dbReference>
<evidence type="ECO:0000256" key="8">
    <source>
        <dbReference type="RuleBase" id="RU003699"/>
    </source>
</evidence>
<evidence type="ECO:0000259" key="10">
    <source>
        <dbReference type="SMART" id="SM01390"/>
    </source>
</evidence>
<keyword evidence="4 7" id="KW-0689">Ribosomal protein</keyword>
<dbReference type="Gene3D" id="1.10.1050.10">
    <property type="entry name" value="Ribosomal Protein S4 Delta 41, Chain A, domain 1"/>
    <property type="match status" value="1"/>
</dbReference>
<accession>A0A1G2QDG5</accession>
<dbReference type="EMBL" id="MHTJ01000003">
    <property type="protein sequence ID" value="OHA58625.1"/>
    <property type="molecule type" value="Genomic_DNA"/>
</dbReference>
<dbReference type="SMART" id="SM01390">
    <property type="entry name" value="Ribosomal_S4"/>
    <property type="match status" value="1"/>
</dbReference>
<dbReference type="GO" id="GO:0006412">
    <property type="term" value="P:translation"/>
    <property type="evidence" value="ECO:0007669"/>
    <property type="project" value="UniProtKB-UniRule"/>
</dbReference>
<dbReference type="GO" id="GO:0019843">
    <property type="term" value="F:rRNA binding"/>
    <property type="evidence" value="ECO:0007669"/>
    <property type="project" value="UniProtKB-UniRule"/>
</dbReference>
<dbReference type="Proteomes" id="UP000177043">
    <property type="component" value="Unassembled WGS sequence"/>
</dbReference>